<reference evidence="3 4" key="2">
    <citation type="journal article" date="2010" name="Stand. Genomic Sci.">
        <title>Complete genome sequence of Syntrophothermus lipocalidus type strain (TGB-C1).</title>
        <authorList>
            <person name="Djao O.D."/>
            <person name="Zhang X."/>
            <person name="Lucas S."/>
            <person name="Lapidus A."/>
            <person name="Del Rio T.G."/>
            <person name="Nolan M."/>
            <person name="Tice H."/>
            <person name="Cheng J.F."/>
            <person name="Han C."/>
            <person name="Tapia R."/>
            <person name="Goodwin L."/>
            <person name="Pitluck S."/>
            <person name="Liolios K."/>
            <person name="Ivanova N."/>
            <person name="Mavromatis K."/>
            <person name="Mikhailova N."/>
            <person name="Ovchinnikova G."/>
            <person name="Pati A."/>
            <person name="Brambilla E."/>
            <person name="Chen A."/>
            <person name="Palaniappan K."/>
            <person name="Land M."/>
            <person name="Hauser L."/>
            <person name="Chang Y.J."/>
            <person name="Jeffries C.D."/>
            <person name="Rohde M."/>
            <person name="Sikorski J."/>
            <person name="Spring S."/>
            <person name="Goker M."/>
            <person name="Detter J.C."/>
            <person name="Woyke T."/>
            <person name="Bristow J."/>
            <person name="Eisen J.A."/>
            <person name="Markowitz V."/>
            <person name="Hugenholtz P."/>
            <person name="Kyrpides N.C."/>
            <person name="Klenk H.P."/>
        </authorList>
    </citation>
    <scope>NUCLEOTIDE SEQUENCE [LARGE SCALE GENOMIC DNA]</scope>
    <source>
        <strain evidence="4">DSM 12680 / TGB-C1</strain>
    </source>
</reference>
<dbReference type="NCBIfam" id="TIGR00369">
    <property type="entry name" value="unchar_dom_1"/>
    <property type="match status" value="1"/>
</dbReference>
<dbReference type="Proteomes" id="UP000000378">
    <property type="component" value="Chromosome"/>
</dbReference>
<proteinExistence type="predicted"/>
<name>D7CPW6_SYNLT</name>
<reference evidence="4" key="1">
    <citation type="journal article" date="2010" name="Stand. Genomic Sci.">
        <title>Complete genome sequence of Syntrophothermus lipocalidus type strain (TGB-C1T).</title>
        <authorList>
            <consortium name="US DOE Joint Genome Institute (JGI-PGF)"/>
            <person name="Djao O."/>
            <person name="Zhang X."/>
            <person name="Lucas S."/>
            <person name="Lapidus A."/>
            <person name="Glavina Del Rio T."/>
            <person name="Nolan M."/>
            <person name="Tice H."/>
            <person name="Cheng J."/>
            <person name="Han C."/>
            <person name="Tapia R."/>
            <person name="Goodwin L."/>
            <person name="Pitluck S."/>
            <person name="Liolios K."/>
            <person name="Ivanova N."/>
            <person name="Mavromatis K."/>
            <person name="Mikhailova N."/>
            <person name="Ovchinnikova G."/>
            <person name="Pati A."/>
            <person name="Brambilla E."/>
            <person name="Chen A."/>
            <person name="Palaniappan K."/>
            <person name="Land M."/>
            <person name="Hauser L."/>
            <person name="Chang Y."/>
            <person name="Jeffries C."/>
            <person name="Rohde M."/>
            <person name="Sikorski J."/>
            <person name="Spring S."/>
            <person name="Goker M."/>
            <person name="Detter J."/>
            <person name="Woyke T."/>
            <person name="Bristow J."/>
            <person name="Eisen J."/>
            <person name="Markowitz V."/>
            <person name="Hugenholtz P."/>
            <person name="Kyrpides N."/>
            <person name="Klenk H."/>
        </authorList>
    </citation>
    <scope>NUCLEOTIDE SEQUENCE [LARGE SCALE GENOMIC DNA]</scope>
    <source>
        <strain evidence="4">DSM 12680 / TGB-C1</strain>
    </source>
</reference>
<dbReference type="InterPro" id="IPR052723">
    <property type="entry name" value="Acyl-CoA_thioesterase_PaaI"/>
</dbReference>
<keyword evidence="4" id="KW-1185">Reference proteome</keyword>
<sequence>MATMNLGDEASQDQVKEKITADPFARHLDMRFLEVRPGYAVVEMAVSDSLCNFLGGAHGAAIFAVADAAFGAASNAGGTTAVALSVTITYVQAPPPGAVLTAEAVEETKGRRTRLYRVKVRDEKNNLIAVFEGLVYRKGE</sequence>
<dbReference type="CDD" id="cd03443">
    <property type="entry name" value="PaaI_thioesterase"/>
    <property type="match status" value="1"/>
</dbReference>
<dbReference type="InterPro" id="IPR029069">
    <property type="entry name" value="HotDog_dom_sf"/>
</dbReference>
<protein>
    <submittedName>
        <fullName evidence="3">Thioesterase superfamily protein</fullName>
    </submittedName>
</protein>
<dbReference type="Pfam" id="PF03061">
    <property type="entry name" value="4HBT"/>
    <property type="match status" value="1"/>
</dbReference>
<feature type="domain" description="Thioesterase" evidence="2">
    <location>
        <begin position="55"/>
        <end position="128"/>
    </location>
</feature>
<evidence type="ECO:0000313" key="3">
    <source>
        <dbReference type="EMBL" id="ADI02744.1"/>
    </source>
</evidence>
<dbReference type="HOGENOM" id="CLU_089876_11_2_9"/>
<dbReference type="PANTHER" id="PTHR42856:SF1">
    <property type="entry name" value="ACYL-COENZYME A THIOESTERASE PAAI"/>
    <property type="match status" value="1"/>
</dbReference>
<evidence type="ECO:0000259" key="2">
    <source>
        <dbReference type="Pfam" id="PF03061"/>
    </source>
</evidence>
<organism evidence="3 4">
    <name type="scientific">Syntrophothermus lipocalidus (strain DSM 12680 / TGB-C1)</name>
    <dbReference type="NCBI Taxonomy" id="643648"/>
    <lineage>
        <taxon>Bacteria</taxon>
        <taxon>Bacillati</taxon>
        <taxon>Bacillota</taxon>
        <taxon>Clostridia</taxon>
        <taxon>Eubacteriales</taxon>
        <taxon>Syntrophomonadaceae</taxon>
        <taxon>Syntrophothermus</taxon>
    </lineage>
</organism>
<dbReference type="AlphaFoldDB" id="D7CPW6"/>
<dbReference type="PANTHER" id="PTHR42856">
    <property type="entry name" value="ACYL-COENZYME A THIOESTERASE PAAI"/>
    <property type="match status" value="1"/>
</dbReference>
<evidence type="ECO:0000313" key="4">
    <source>
        <dbReference type="Proteomes" id="UP000000378"/>
    </source>
</evidence>
<dbReference type="KEGG" id="slp:Slip_1995"/>
<keyword evidence="1" id="KW-0378">Hydrolase</keyword>
<dbReference type="OrthoDB" id="286702at2"/>
<dbReference type="SUPFAM" id="SSF54637">
    <property type="entry name" value="Thioesterase/thiol ester dehydrase-isomerase"/>
    <property type="match status" value="1"/>
</dbReference>
<evidence type="ECO:0000256" key="1">
    <source>
        <dbReference type="ARBA" id="ARBA00022801"/>
    </source>
</evidence>
<gene>
    <name evidence="3" type="ordered locus">Slip_1995</name>
</gene>
<dbReference type="eggNOG" id="COG2050">
    <property type="taxonomic scope" value="Bacteria"/>
</dbReference>
<accession>D7CPW6</accession>
<dbReference type="STRING" id="643648.Slip_1995"/>
<dbReference type="InterPro" id="IPR003736">
    <property type="entry name" value="PAAI_dom"/>
</dbReference>
<dbReference type="Gene3D" id="3.10.129.10">
    <property type="entry name" value="Hotdog Thioesterase"/>
    <property type="match status" value="1"/>
</dbReference>
<dbReference type="GO" id="GO:0016289">
    <property type="term" value="F:acyl-CoA hydrolase activity"/>
    <property type="evidence" value="ECO:0007669"/>
    <property type="project" value="TreeGrafter"/>
</dbReference>
<dbReference type="InterPro" id="IPR006683">
    <property type="entry name" value="Thioestr_dom"/>
</dbReference>
<dbReference type="EMBL" id="CP002048">
    <property type="protein sequence ID" value="ADI02744.1"/>
    <property type="molecule type" value="Genomic_DNA"/>
</dbReference>